<dbReference type="GeneID" id="104767373"/>
<evidence type="ECO:0000256" key="6">
    <source>
        <dbReference type="ARBA" id="ARBA00023295"/>
    </source>
</evidence>
<dbReference type="Gene3D" id="2.160.20.10">
    <property type="entry name" value="Single-stranded right-handed beta-helix, Pectin lyase-like"/>
    <property type="match status" value="2"/>
</dbReference>
<gene>
    <name evidence="11" type="primary">LOC104767373</name>
</gene>
<dbReference type="InterPro" id="IPR012334">
    <property type="entry name" value="Pectin_lyas_fold"/>
</dbReference>
<accession>A0ABM0XR91</accession>
<organism evidence="10 11">
    <name type="scientific">Camelina sativa</name>
    <name type="common">False flax</name>
    <name type="synonym">Myagrum sativum</name>
    <dbReference type="NCBI Taxonomy" id="90675"/>
    <lineage>
        <taxon>Eukaryota</taxon>
        <taxon>Viridiplantae</taxon>
        <taxon>Streptophyta</taxon>
        <taxon>Embryophyta</taxon>
        <taxon>Tracheophyta</taxon>
        <taxon>Spermatophyta</taxon>
        <taxon>Magnoliopsida</taxon>
        <taxon>eudicotyledons</taxon>
        <taxon>Gunneridae</taxon>
        <taxon>Pentapetalae</taxon>
        <taxon>rosids</taxon>
        <taxon>malvids</taxon>
        <taxon>Brassicales</taxon>
        <taxon>Brassicaceae</taxon>
        <taxon>Camelineae</taxon>
        <taxon>Camelina</taxon>
    </lineage>
</organism>
<dbReference type="InterPro" id="IPR011050">
    <property type="entry name" value="Pectin_lyase_fold/virulence"/>
</dbReference>
<feature type="chain" id="PRO_5046885491" evidence="9">
    <location>
        <begin position="23"/>
        <end position="352"/>
    </location>
</feature>
<sequence>MGSYIGISTIFVLCLVAFSANAHEVFNINSPPGSDITQELLKAFTAACQCTTPSRVVIPKGEFKLCEIIMTGPCKAPIEINLLGTLLADGSNIHGKDKWVVFRKINGFKLNGAGTFDGEGSAAWRVNNCHKTSNCKKLPISLRFDFVTNAEIRDISSVDSKNFHVNVIGAMNMTFDNVKILAPAESPNTDGIHLGRSDGVSIINSRISTGDDCTVQETDNGLRIKTWPTAACSTVASGIHFEDIILKNVSNPILIDQEYCPWNQCNKQKSSSIKLVDVSFTNIRGTSANKDAVKLLCSKGYPCENVVVGNINIEYTGRDGPATFMCSNVKPKLVGVQNPKACNTPPVLTQPK</sequence>
<evidence type="ECO:0000256" key="9">
    <source>
        <dbReference type="SAM" id="SignalP"/>
    </source>
</evidence>
<reference evidence="11" key="2">
    <citation type="submission" date="2025-08" db="UniProtKB">
        <authorList>
            <consortium name="RefSeq"/>
        </authorList>
    </citation>
    <scope>IDENTIFICATION</scope>
    <source>
        <tissue evidence="11">Leaf</tissue>
    </source>
</reference>
<dbReference type="PANTHER" id="PTHR31375">
    <property type="match status" value="1"/>
</dbReference>
<comment type="similarity">
    <text evidence="2 8">Belongs to the glycosyl hydrolase 28 family.</text>
</comment>
<keyword evidence="6 8" id="KW-0326">Glycosidase</keyword>
<name>A0ABM0XR91_CAMSA</name>
<evidence type="ECO:0000256" key="8">
    <source>
        <dbReference type="RuleBase" id="RU361169"/>
    </source>
</evidence>
<dbReference type="InterPro" id="IPR000743">
    <property type="entry name" value="Glyco_hydro_28"/>
</dbReference>
<evidence type="ECO:0000256" key="3">
    <source>
        <dbReference type="ARBA" id="ARBA00022512"/>
    </source>
</evidence>
<dbReference type="RefSeq" id="XP_010489712.1">
    <property type="nucleotide sequence ID" value="XM_010491410.2"/>
</dbReference>
<evidence type="ECO:0000256" key="7">
    <source>
        <dbReference type="ARBA" id="ARBA00023316"/>
    </source>
</evidence>
<reference evidence="10" key="1">
    <citation type="journal article" date="2014" name="Nat. Commun.">
        <title>The emerging biofuel crop Camelina sativa retains a highly undifferentiated hexaploid genome structure.</title>
        <authorList>
            <person name="Kagale S."/>
            <person name="Koh C."/>
            <person name="Nixon J."/>
            <person name="Bollina V."/>
            <person name="Clarke W.E."/>
            <person name="Tuteja R."/>
            <person name="Spillane C."/>
            <person name="Robinson S.J."/>
            <person name="Links M.G."/>
            <person name="Clarke C."/>
            <person name="Higgins E.E."/>
            <person name="Huebert T."/>
            <person name="Sharpe A.G."/>
            <person name="Parkin I.A."/>
        </authorList>
    </citation>
    <scope>NUCLEOTIDE SEQUENCE [LARGE SCALE GENOMIC DNA]</scope>
    <source>
        <strain evidence="10">cv. DH55</strain>
    </source>
</reference>
<evidence type="ECO:0000256" key="2">
    <source>
        <dbReference type="ARBA" id="ARBA00008834"/>
    </source>
</evidence>
<evidence type="ECO:0000313" key="10">
    <source>
        <dbReference type="Proteomes" id="UP000694864"/>
    </source>
</evidence>
<keyword evidence="5 8" id="KW-0378">Hydrolase</keyword>
<proteinExistence type="inferred from homology"/>
<evidence type="ECO:0000256" key="4">
    <source>
        <dbReference type="ARBA" id="ARBA00022525"/>
    </source>
</evidence>
<evidence type="ECO:0000256" key="5">
    <source>
        <dbReference type="ARBA" id="ARBA00022801"/>
    </source>
</evidence>
<keyword evidence="3" id="KW-0134">Cell wall</keyword>
<evidence type="ECO:0000256" key="1">
    <source>
        <dbReference type="ARBA" id="ARBA00004191"/>
    </source>
</evidence>
<keyword evidence="4" id="KW-0964">Secreted</keyword>
<keyword evidence="9" id="KW-0732">Signal</keyword>
<comment type="subcellular location">
    <subcellularLocation>
        <location evidence="1">Secreted</location>
        <location evidence="1">Cell wall</location>
    </subcellularLocation>
</comment>
<dbReference type="SUPFAM" id="SSF51126">
    <property type="entry name" value="Pectin lyase-like"/>
    <property type="match status" value="1"/>
</dbReference>
<dbReference type="Pfam" id="PF00295">
    <property type="entry name" value="Glyco_hydro_28"/>
    <property type="match status" value="1"/>
</dbReference>
<dbReference type="Proteomes" id="UP000694864">
    <property type="component" value="Chromosome 19"/>
</dbReference>
<keyword evidence="10" id="KW-1185">Reference proteome</keyword>
<evidence type="ECO:0000313" key="11">
    <source>
        <dbReference type="RefSeq" id="XP_010489712.1"/>
    </source>
</evidence>
<protein>
    <submittedName>
        <fullName evidence="11">Polygalacturonase-like</fullName>
    </submittedName>
</protein>
<keyword evidence="7" id="KW-0961">Cell wall biogenesis/degradation</keyword>
<feature type="signal peptide" evidence="9">
    <location>
        <begin position="1"/>
        <end position="22"/>
    </location>
</feature>